<name>A0DJC3_PARTE</name>
<protein>
    <submittedName>
        <fullName evidence="1">Uncharacterized protein</fullName>
    </submittedName>
</protein>
<dbReference type="RefSeq" id="XP_001450537.1">
    <property type="nucleotide sequence ID" value="XM_001450500.1"/>
</dbReference>
<dbReference type="InParanoid" id="A0DJC3"/>
<evidence type="ECO:0000313" key="1">
    <source>
        <dbReference type="EMBL" id="CAK83140.1"/>
    </source>
</evidence>
<gene>
    <name evidence="1" type="ORF">GSPATT00017484001</name>
</gene>
<evidence type="ECO:0000313" key="2">
    <source>
        <dbReference type="Proteomes" id="UP000000600"/>
    </source>
</evidence>
<dbReference type="AlphaFoldDB" id="A0DJC3"/>
<dbReference type="KEGG" id="ptm:GSPATT00017484001"/>
<dbReference type="HOGENOM" id="CLU_2745511_0_0_1"/>
<reference evidence="1 2" key="1">
    <citation type="journal article" date="2006" name="Nature">
        <title>Global trends of whole-genome duplications revealed by the ciliate Paramecium tetraurelia.</title>
        <authorList>
            <consortium name="Genoscope"/>
            <person name="Aury J.-M."/>
            <person name="Jaillon O."/>
            <person name="Duret L."/>
            <person name="Noel B."/>
            <person name="Jubin C."/>
            <person name="Porcel B.M."/>
            <person name="Segurens B."/>
            <person name="Daubin V."/>
            <person name="Anthouard V."/>
            <person name="Aiach N."/>
            <person name="Arnaiz O."/>
            <person name="Billaut A."/>
            <person name="Beisson J."/>
            <person name="Blanc I."/>
            <person name="Bouhouche K."/>
            <person name="Camara F."/>
            <person name="Duharcourt S."/>
            <person name="Guigo R."/>
            <person name="Gogendeau D."/>
            <person name="Katinka M."/>
            <person name="Keller A.-M."/>
            <person name="Kissmehl R."/>
            <person name="Klotz C."/>
            <person name="Koll F."/>
            <person name="Le Moue A."/>
            <person name="Lepere C."/>
            <person name="Malinsky S."/>
            <person name="Nowacki M."/>
            <person name="Nowak J.K."/>
            <person name="Plattner H."/>
            <person name="Poulain J."/>
            <person name="Ruiz F."/>
            <person name="Serrano V."/>
            <person name="Zagulski M."/>
            <person name="Dessen P."/>
            <person name="Betermier M."/>
            <person name="Weissenbach J."/>
            <person name="Scarpelli C."/>
            <person name="Schachter V."/>
            <person name="Sperling L."/>
            <person name="Meyer E."/>
            <person name="Cohen J."/>
            <person name="Wincker P."/>
        </authorList>
    </citation>
    <scope>NUCLEOTIDE SEQUENCE [LARGE SCALE GENOMIC DNA]</scope>
    <source>
        <strain evidence="1 2">Stock d4-2</strain>
    </source>
</reference>
<dbReference type="EMBL" id="CT868463">
    <property type="protein sequence ID" value="CAK83140.1"/>
    <property type="molecule type" value="Genomic_DNA"/>
</dbReference>
<dbReference type="GeneID" id="5036328"/>
<keyword evidence="2" id="KW-1185">Reference proteome</keyword>
<proteinExistence type="predicted"/>
<sequence length="71" mass="8672">MNEEFNLYEDEFQKYSKALMSKFHQAPTATQQDYREAMEEIQQFEKIIGWNVIVHWQSQWSPIHQTHIVQE</sequence>
<organism evidence="1 2">
    <name type="scientific">Paramecium tetraurelia</name>
    <dbReference type="NCBI Taxonomy" id="5888"/>
    <lineage>
        <taxon>Eukaryota</taxon>
        <taxon>Sar</taxon>
        <taxon>Alveolata</taxon>
        <taxon>Ciliophora</taxon>
        <taxon>Intramacronucleata</taxon>
        <taxon>Oligohymenophorea</taxon>
        <taxon>Peniculida</taxon>
        <taxon>Parameciidae</taxon>
        <taxon>Paramecium</taxon>
    </lineage>
</organism>
<dbReference type="Proteomes" id="UP000000600">
    <property type="component" value="Unassembled WGS sequence"/>
</dbReference>
<dbReference type="OrthoDB" id="303175at2759"/>
<accession>A0DJC3</accession>